<gene>
    <name evidence="2" type="ORF">B0I35DRAFT_441157</name>
</gene>
<feature type="region of interest" description="Disordered" evidence="1">
    <location>
        <begin position="163"/>
        <end position="203"/>
    </location>
</feature>
<reference evidence="2" key="1">
    <citation type="journal article" date="2021" name="Nat. Commun.">
        <title>Genetic determinants of endophytism in the Arabidopsis root mycobiome.</title>
        <authorList>
            <person name="Mesny F."/>
            <person name="Miyauchi S."/>
            <person name="Thiergart T."/>
            <person name="Pickel B."/>
            <person name="Atanasova L."/>
            <person name="Karlsson M."/>
            <person name="Huettel B."/>
            <person name="Barry K.W."/>
            <person name="Haridas S."/>
            <person name="Chen C."/>
            <person name="Bauer D."/>
            <person name="Andreopoulos W."/>
            <person name="Pangilinan J."/>
            <person name="LaButti K."/>
            <person name="Riley R."/>
            <person name="Lipzen A."/>
            <person name="Clum A."/>
            <person name="Drula E."/>
            <person name="Henrissat B."/>
            <person name="Kohler A."/>
            <person name="Grigoriev I.V."/>
            <person name="Martin F.M."/>
            <person name="Hacquard S."/>
        </authorList>
    </citation>
    <scope>NUCLEOTIDE SEQUENCE</scope>
    <source>
        <strain evidence="2">MPI-CAGE-CH-0235</strain>
    </source>
</reference>
<evidence type="ECO:0000313" key="3">
    <source>
        <dbReference type="Proteomes" id="UP000813444"/>
    </source>
</evidence>
<dbReference type="Proteomes" id="UP000813444">
    <property type="component" value="Unassembled WGS sequence"/>
</dbReference>
<protein>
    <submittedName>
        <fullName evidence="2">Uncharacterized protein</fullName>
    </submittedName>
</protein>
<comment type="caution">
    <text evidence="2">The sequence shown here is derived from an EMBL/GenBank/DDBJ whole genome shotgun (WGS) entry which is preliminary data.</text>
</comment>
<evidence type="ECO:0000256" key="1">
    <source>
        <dbReference type="SAM" id="MobiDB-lite"/>
    </source>
</evidence>
<name>A0A8K0WN77_9HYPO</name>
<keyword evidence="3" id="KW-1185">Reference proteome</keyword>
<evidence type="ECO:0000313" key="2">
    <source>
        <dbReference type="EMBL" id="KAH7308996.1"/>
    </source>
</evidence>
<organism evidence="2 3">
    <name type="scientific">Stachybotrys elegans</name>
    <dbReference type="NCBI Taxonomy" id="80388"/>
    <lineage>
        <taxon>Eukaryota</taxon>
        <taxon>Fungi</taxon>
        <taxon>Dikarya</taxon>
        <taxon>Ascomycota</taxon>
        <taxon>Pezizomycotina</taxon>
        <taxon>Sordariomycetes</taxon>
        <taxon>Hypocreomycetidae</taxon>
        <taxon>Hypocreales</taxon>
        <taxon>Stachybotryaceae</taxon>
        <taxon>Stachybotrys</taxon>
    </lineage>
</organism>
<proteinExistence type="predicted"/>
<accession>A0A8K0WN77</accession>
<sequence>MLHFRRAAHQWAATRPVHREKVDRIDHIEFHVPWPDVGLVRLLKDVHDLQGVVPAGLRAQLVTLDDEDPDSLPRRLWLSGPKSERPSPAALAAWHERALLLVAESSALPYEAADDLWAAVVHTPVLKLCLEDDAEDRIGIEPLYDHPDLMEDDDTYELTPGLPLSTGTGPAPMVVDDDDETSSQSTYLAGDDAAPSPAPSASTAMTAVSEPEPQEVAIIMAGPDDPEAYAVALCVAGPGPGLDHTPGEDHLTYLAPSVGFTDSLVDEETGQPLQLVAYALVSQEPRVLAGLATTALWIDGHDATRPLRELAPGGFLACRPPGSLVIRKTPGDDAEAVRLDMARWVSAWYEHLLMYTGMSIDLNRPIITVPILRVNRDEWSVMFVVDTGPKTGLTASSTSLTLRWSSATPAASWASTSCAAPCKSLPAGWKWALSPGRAASSASASALLRTMPSRRRS</sequence>
<dbReference type="AlphaFoldDB" id="A0A8K0WN77"/>
<feature type="compositionally biased region" description="Low complexity" evidence="1">
    <location>
        <begin position="193"/>
        <end position="203"/>
    </location>
</feature>
<dbReference type="EMBL" id="JAGPNK010000014">
    <property type="protein sequence ID" value="KAH7308996.1"/>
    <property type="molecule type" value="Genomic_DNA"/>
</dbReference>